<feature type="coiled-coil region" evidence="1">
    <location>
        <begin position="1226"/>
        <end position="1288"/>
    </location>
</feature>
<feature type="coiled-coil region" evidence="1">
    <location>
        <begin position="306"/>
        <end position="379"/>
    </location>
</feature>
<evidence type="ECO:0000256" key="1">
    <source>
        <dbReference type="SAM" id="Coils"/>
    </source>
</evidence>
<evidence type="ECO:0008006" key="6">
    <source>
        <dbReference type="Google" id="ProtNLM"/>
    </source>
</evidence>
<dbReference type="PANTHER" id="PTHR18887:SF4">
    <property type="entry name" value="GOLGIN SUBFAMILY B MEMBER 1-LIKE"/>
    <property type="match status" value="1"/>
</dbReference>
<dbReference type="OrthoDB" id="2441647at2759"/>
<organism evidence="4 5">
    <name type="scientific">Albula goreensis</name>
    <dbReference type="NCBI Taxonomy" id="1534307"/>
    <lineage>
        <taxon>Eukaryota</taxon>
        <taxon>Metazoa</taxon>
        <taxon>Chordata</taxon>
        <taxon>Craniata</taxon>
        <taxon>Vertebrata</taxon>
        <taxon>Euteleostomi</taxon>
        <taxon>Actinopterygii</taxon>
        <taxon>Neopterygii</taxon>
        <taxon>Teleostei</taxon>
        <taxon>Albuliformes</taxon>
        <taxon>Albulidae</taxon>
        <taxon>Albula</taxon>
    </lineage>
</organism>
<keyword evidence="3" id="KW-1133">Transmembrane helix</keyword>
<feature type="coiled-coil region" evidence="1">
    <location>
        <begin position="1321"/>
        <end position="1408"/>
    </location>
</feature>
<feature type="coiled-coil region" evidence="1">
    <location>
        <begin position="1952"/>
        <end position="2096"/>
    </location>
</feature>
<feature type="region of interest" description="Disordered" evidence="2">
    <location>
        <begin position="1"/>
        <end position="21"/>
    </location>
</feature>
<feature type="coiled-coil region" evidence="1">
    <location>
        <begin position="1138"/>
        <end position="1186"/>
    </location>
</feature>
<sequence length="2551" mass="293793">NELRNLELNKQSSEGLETNHQSKVESLRDGLCEKICIPQQNELLESDSGCQHEKQQVCLLREQITHLQGEMQTGAEKLREAGINQASLLSEIQKKEDQISCINIQVGQQKELIATLSQQLREKDISVTQVMVSASNEMVRHKEEKNQLLSQLESLENAQSCSNRKLENITLQLEESKTQLSLCQGQIERMELEGGELARENGQLKMQHVKLSKEKELMKKKLQAALVVRKDLLKRLEENQKQIEEHEKSNLEISSLHEKLKELTSQVENTTKDHETHIGLLKEQITKKECRILELSQVISGKEILLEQVQNDVQCLQTKLNEQEANLSTTLQTLQEKCELIDHLHVGMTEKEEAFEHELSEMKKKLDQLQNDLTEREKTFSVERAELPLAANPCTGDEITKIQQEKAVLKKKFHAALLARKETMKKLQDNESKNAQELSKVKEDLNNLLKQNSQLTNERDAIQMKYDEKVKDLEEKHKTIVFLQEEVQSVRVCLEEKDKTLQNDQAQPSLKNEVATDGLANRLASMTSEMDSEDTPVIAQNVCSVNTAFNKEMKQAESEVEKTQVDIKVQSEEFLIQKHPINTAQQCQQEKQPVDLQAETSQALAHVLPAYEVPEKVERHHSGDLSKVNEALVETNSLMKENLENALSVISQKSLELQTNQNTLKQIQHQFCQEKECLKTELEEYQTYWRQSQAQIESLKLQMEIMQTEKEKFKEDAAVLETKLCESEKQNEDLLQKINTIHERSEHQLLRETEEFQSLKSYTVELQVSLKNRDNLIKEKQEVIASLEQQLQKEIHLHEVALEKEKIKVNELQQRSLQTQEAVGTAESRDEKESIEQVTRKFKAALISRKEVMKENQSLKEKILTLATEKEKITHSYSVLDKSFADLKQHKEDLENSVLALNTEKEKLLAEVDRILSDNHNLSAACESLKLTIENITQQKQAFSCQMESLKDSQTVELSEWKSKHTELKQEFESLLQAYENVSNEMDKMRQLLEAARKEKQEVVLKALNTESEKESLGKQLSELEEENEKVKENMHHFTKTNQQKIQELEEENKRIRSDLVEFDKKQKCRVEELLLRNSELEAEISSLKKSSEKLRIKFNEIQCDNSNLAEELKSTSNLLERWHSDSKASEHNLQSKLDDALRLNDALMSEIEGQKAEIAANHKMIESMQEEKLSLSEKFKQLQKDQEIELRQKDKVLADLQGTINQNIQETVGLNEKVRILGDDKSLLLEELENVQETSDKVKNENEYLETLLLKNSERIDELTGVVKMLQAQNTHLSAQLTESKEEKAKFVKDKEGEQLKLVKEFEEKLKIIQRGSEGSKTMKKELQELLKEKHQEINQLQHDCIKYQELILELEKSLKLSQSEHKLVETDLKGMNAKVSGYEQKVNHLEAELASYKNLLSVSKEELEKMCSGKDKLKEEMAEKDKQTELQMMERERALKRTEEQQMALHKEKIAEFQNQINELQGLKASHGEVVMELKRQIDSQDLEIKTLKRESETKLAQLEAFSTSLKGKEVAKQLDDIFQKTVQVKDNQLLEQGYVIMRLLEDARVKDKLVNELQVTNSRQDRVLNECTVAAAAQQRQLFVMGLSNTELSQKLDMLNTQLNEQNVKIDQLEYDKGSVISQLTDTADMNSHMKLSLAQLEQKVLESESQHLQIVSQNDKLKVNLQKQEAISLQLKSLLQSKDDEISLLLSSKDGQMSEYLEQLQRHYRAQITNDEERLSALYNDKENADKEFRELERKFRILQVKFERSVHEKEQMVKKMETLKNSMKLLQAERERLISQYKLQEAQHQSKMKDKDGLVNDDAGHGLKREIKTLLHQMDDLNSENAMLKAQLIRYREDLNHVLLLKDNQLKEFLRKHQDSIRNLENQKAAIEKQSRESQLNLQKEAESNNTLKAQNSKLRTQVQQLEASILALRKERSEINESKVIADLQLVVAAKAAECTDLQQKLLAQKMDVSDMKRNIQELESQAEQKLGEAKSRYTSELNTLETEVDLIRKKKETAGAKVDELARELIQTEQLLSSARIESRELKSQQESLRKAMAALQNDRDQRIEDFKILRNKYDEELRETTSAMRKMETLLKEAHAELSTLTKDRYILAQKLSAFESTNTHSQLLGQIDELCRTVSEKDTDLKRLLLENDTYKKQLTAFSGSMASLQDDRDRLVQELAGAKRMFEAREGACSTVAAPLKSEEFSSLKSNVDALQTEKDRLLTEVGKLRSENVELKHMKLSADQYTEMDITKYEAQLANLRAEKDQLQAECSTLRELQRLESEATSHAKESAASRNRDVTTEKLCLLRADPNKLQPQLQPEQQHLQQIQQRDLHIQQLNAKLLQTVEEKMGVSSQLKAVSQALKDTQLSLGHLQNRYCCLESQVQANQNHAQEPLAVEVPPGAPQGKSDSVIDLEDHDTRELQNRLAEAEQQLDCCRWEVGQLRDSLVEEQARRKATEEALVLAQESAKSSDAGILRATQREFSIQLESDDETDALIINPQEHVIARKVKGGALLCRRWLRGRSLYCSKLLTSRAKSRYLFLMYILALHLVVFMCLTGTL</sequence>
<dbReference type="InterPro" id="IPR026202">
    <property type="entry name" value="GOLGB1"/>
</dbReference>
<feature type="coiled-coil region" evidence="1">
    <location>
        <begin position="131"/>
        <end position="193"/>
    </location>
</feature>
<name>A0A8T3DHR3_9TELE</name>
<feature type="coiled-coil region" evidence="1">
    <location>
        <begin position="770"/>
        <end position="822"/>
    </location>
</feature>
<feature type="coiled-coil region" evidence="1">
    <location>
        <begin position="1716"/>
        <end position="1792"/>
    </location>
</feature>
<feature type="coiled-coil region" evidence="1">
    <location>
        <begin position="1435"/>
        <end position="1497"/>
    </location>
</feature>
<feature type="coiled-coil region" evidence="1">
    <location>
        <begin position="849"/>
        <end position="1098"/>
    </location>
</feature>
<accession>A0A8T3DHR3</accession>
<dbReference type="EMBL" id="JAERUA010000009">
    <property type="protein sequence ID" value="KAI1895962.1"/>
    <property type="molecule type" value="Genomic_DNA"/>
</dbReference>
<keyword evidence="5" id="KW-1185">Reference proteome</keyword>
<evidence type="ECO:0000313" key="5">
    <source>
        <dbReference type="Proteomes" id="UP000829720"/>
    </source>
</evidence>
<dbReference type="GO" id="GO:0005794">
    <property type="term" value="C:Golgi apparatus"/>
    <property type="evidence" value="ECO:0007669"/>
    <property type="project" value="InterPro"/>
</dbReference>
<gene>
    <name evidence="4" type="ORF">AGOR_G00112170</name>
</gene>
<feature type="coiled-coil region" evidence="1">
    <location>
        <begin position="438"/>
        <end position="465"/>
    </location>
</feature>
<keyword evidence="3" id="KW-0812">Transmembrane</keyword>
<dbReference type="Proteomes" id="UP000829720">
    <property type="component" value="Unassembled WGS sequence"/>
</dbReference>
<feature type="coiled-coil region" evidence="1">
    <location>
        <begin position="219"/>
        <end position="273"/>
    </location>
</feature>
<evidence type="ECO:0000313" key="4">
    <source>
        <dbReference type="EMBL" id="KAI1895962.1"/>
    </source>
</evidence>
<feature type="coiled-coil region" evidence="1">
    <location>
        <begin position="2155"/>
        <end position="2268"/>
    </location>
</feature>
<evidence type="ECO:0000256" key="2">
    <source>
        <dbReference type="SAM" id="MobiDB-lite"/>
    </source>
</evidence>
<feature type="coiled-coil region" evidence="1">
    <location>
        <begin position="2403"/>
        <end position="2430"/>
    </location>
</feature>
<comment type="caution">
    <text evidence="4">The sequence shown here is derived from an EMBL/GenBank/DDBJ whole genome shotgun (WGS) entry which is preliminary data.</text>
</comment>
<reference evidence="4" key="1">
    <citation type="submission" date="2021-01" db="EMBL/GenBank/DDBJ databases">
        <authorList>
            <person name="Zahm M."/>
            <person name="Roques C."/>
            <person name="Cabau C."/>
            <person name="Klopp C."/>
            <person name="Donnadieu C."/>
            <person name="Jouanno E."/>
            <person name="Lampietro C."/>
            <person name="Louis A."/>
            <person name="Herpin A."/>
            <person name="Echchiki A."/>
            <person name="Berthelot C."/>
            <person name="Parey E."/>
            <person name="Roest-Crollius H."/>
            <person name="Braasch I."/>
            <person name="Postlethwait J."/>
            <person name="Bobe J."/>
            <person name="Montfort J."/>
            <person name="Bouchez O."/>
            <person name="Begum T."/>
            <person name="Mejri S."/>
            <person name="Adams A."/>
            <person name="Chen W.-J."/>
            <person name="Guiguen Y."/>
        </authorList>
    </citation>
    <scope>NUCLEOTIDE SEQUENCE</scope>
    <source>
        <tissue evidence="4">Blood</tissue>
    </source>
</reference>
<feature type="coiled-coil region" evidence="1">
    <location>
        <begin position="1592"/>
        <end position="1619"/>
    </location>
</feature>
<feature type="compositionally biased region" description="Polar residues" evidence="2">
    <location>
        <begin position="8"/>
        <end position="19"/>
    </location>
</feature>
<dbReference type="PANTHER" id="PTHR18887">
    <property type="entry name" value="GOLGI-ASSOCIATED PROTEIN GCP360-RELATED"/>
    <property type="match status" value="1"/>
</dbReference>
<proteinExistence type="predicted"/>
<feature type="non-terminal residue" evidence="4">
    <location>
        <position position="1"/>
    </location>
</feature>
<feature type="coiled-coil region" evidence="1">
    <location>
        <begin position="696"/>
        <end position="723"/>
    </location>
</feature>
<keyword evidence="1" id="KW-0175">Coiled coil</keyword>
<keyword evidence="3" id="KW-0472">Membrane</keyword>
<feature type="region of interest" description="Disordered" evidence="2">
    <location>
        <begin position="1877"/>
        <end position="1901"/>
    </location>
</feature>
<feature type="transmembrane region" description="Helical" evidence="3">
    <location>
        <begin position="2530"/>
        <end position="2550"/>
    </location>
</feature>
<feature type="compositionally biased region" description="Polar residues" evidence="2">
    <location>
        <begin position="1882"/>
        <end position="1901"/>
    </location>
</feature>
<evidence type="ECO:0000256" key="3">
    <source>
        <dbReference type="SAM" id="Phobius"/>
    </source>
</evidence>
<feature type="coiled-coil region" evidence="1">
    <location>
        <begin position="546"/>
        <end position="573"/>
    </location>
</feature>
<protein>
    <recommendedName>
        <fullName evidence="6">Golgin subfamily B member 1</fullName>
    </recommendedName>
</protein>